<keyword evidence="3" id="KW-1185">Reference proteome</keyword>
<name>A0AAD4M1K7_9AGAM</name>
<dbReference type="AlphaFoldDB" id="A0AAD4M1K7"/>
<evidence type="ECO:0000313" key="2">
    <source>
        <dbReference type="EMBL" id="KAI0297858.1"/>
    </source>
</evidence>
<proteinExistence type="predicted"/>
<organism evidence="2 3">
    <name type="scientific">Multifurca ochricompacta</name>
    <dbReference type="NCBI Taxonomy" id="376703"/>
    <lineage>
        <taxon>Eukaryota</taxon>
        <taxon>Fungi</taxon>
        <taxon>Dikarya</taxon>
        <taxon>Basidiomycota</taxon>
        <taxon>Agaricomycotina</taxon>
        <taxon>Agaricomycetes</taxon>
        <taxon>Russulales</taxon>
        <taxon>Russulaceae</taxon>
        <taxon>Multifurca</taxon>
    </lineage>
</organism>
<dbReference type="Proteomes" id="UP001203297">
    <property type="component" value="Unassembled WGS sequence"/>
</dbReference>
<evidence type="ECO:0008006" key="4">
    <source>
        <dbReference type="Google" id="ProtNLM"/>
    </source>
</evidence>
<reference evidence="2" key="1">
    <citation type="journal article" date="2022" name="New Phytol.">
        <title>Evolutionary transition to the ectomycorrhizal habit in the genomes of a hyperdiverse lineage of mushroom-forming fungi.</title>
        <authorList>
            <person name="Looney B."/>
            <person name="Miyauchi S."/>
            <person name="Morin E."/>
            <person name="Drula E."/>
            <person name="Courty P.E."/>
            <person name="Kohler A."/>
            <person name="Kuo A."/>
            <person name="LaButti K."/>
            <person name="Pangilinan J."/>
            <person name="Lipzen A."/>
            <person name="Riley R."/>
            <person name="Andreopoulos W."/>
            <person name="He G."/>
            <person name="Johnson J."/>
            <person name="Nolan M."/>
            <person name="Tritt A."/>
            <person name="Barry K.W."/>
            <person name="Grigoriev I.V."/>
            <person name="Nagy L.G."/>
            <person name="Hibbett D."/>
            <person name="Henrissat B."/>
            <person name="Matheny P.B."/>
            <person name="Labbe J."/>
            <person name="Martin F.M."/>
        </authorList>
    </citation>
    <scope>NUCLEOTIDE SEQUENCE</scope>
    <source>
        <strain evidence="2">BPL690</strain>
    </source>
</reference>
<protein>
    <recommendedName>
        <fullName evidence="4">F-box domain-containing protein</fullName>
    </recommendedName>
</protein>
<feature type="compositionally biased region" description="Basic and acidic residues" evidence="1">
    <location>
        <begin position="440"/>
        <end position="453"/>
    </location>
</feature>
<evidence type="ECO:0000256" key="1">
    <source>
        <dbReference type="SAM" id="MobiDB-lite"/>
    </source>
</evidence>
<dbReference type="EMBL" id="WTXG01000032">
    <property type="protein sequence ID" value="KAI0297858.1"/>
    <property type="molecule type" value="Genomic_DNA"/>
</dbReference>
<comment type="caution">
    <text evidence="2">The sequence shown here is derived from an EMBL/GenBank/DDBJ whole genome shotgun (WGS) entry which is preliminary data.</text>
</comment>
<gene>
    <name evidence="2" type="ORF">B0F90DRAFT_1669257</name>
</gene>
<feature type="region of interest" description="Disordered" evidence="1">
    <location>
        <begin position="440"/>
        <end position="462"/>
    </location>
</feature>
<evidence type="ECO:0000313" key="3">
    <source>
        <dbReference type="Proteomes" id="UP001203297"/>
    </source>
</evidence>
<sequence>MDDFLIYTLQDEPLSSPPRSLLPLMLTCRHFYNVLHPHNNPHLYRHIFSHKFDITALTRRLTPSSTVPSLFFPELKKRLQALRCIKRGDIYHPDLQDALLVAYIMVLEDDDLNYRQLQEVDLPTLLNRYINERLHPGHNVWPKEDPCNVLAVALFWHMTSQDALDGESNDSRVRVMDTLMPLWFAWFRYSFAEQGFDPHVFVNGSSSSPRLSPHMHPPVPPAPVTIPIKYMTHAFHLRLPAIALSASLAYFARLDAFPLAIPAYLPSTRVQGPIDGPTVEDIEEYNRCFRTRPVPHGPGSPGGLSTRHDLDWLRAIVEDPVTSGSFQRYTPGTLTGKWRGTALASYDRDFTPFMTGDAGPAALPGHSRLPFFCCLEEHVRFSKPKSCPFGDEWDEWDDPSNIPLLPPTTWTRKENGMELLFDERSSSTKVLYQTFKCERHGEEPENVQRDSESGSRSSTKGDDEEIVDVILTGKTEAHLQPAWGNFVFSGRVRISDGLVVLIRQPLNAHGGRLPRRTIYAGYVLSSQNFVGKWKYCSPGAQWEGIWTLCKTE</sequence>
<accession>A0AAD4M1K7</accession>